<name>A0ABD3T0J6_9LAMI</name>
<feature type="transmembrane region" description="Helical" evidence="1">
    <location>
        <begin position="36"/>
        <end position="55"/>
    </location>
</feature>
<sequence>MFNLSSSPVFLSISNHPLVFIIIFSNRHEPSRVRCLIFLFFLIFFYKNSYFYIGVNAVGFGRITMKKSTRPNTCGLPNFQTAPVMLFS</sequence>
<evidence type="ECO:0000256" key="1">
    <source>
        <dbReference type="SAM" id="Phobius"/>
    </source>
</evidence>
<reference evidence="2 3" key="1">
    <citation type="submission" date="2024-12" db="EMBL/GenBank/DDBJ databases">
        <title>The unique morphological basis and parallel evolutionary history of personate flowers in Penstemon.</title>
        <authorList>
            <person name="Depatie T.H."/>
            <person name="Wessinger C.A."/>
        </authorList>
    </citation>
    <scope>NUCLEOTIDE SEQUENCE [LARGE SCALE GENOMIC DNA]</scope>
    <source>
        <strain evidence="2">WTNN_2</strain>
        <tissue evidence="2">Leaf</tissue>
    </source>
</reference>
<protein>
    <submittedName>
        <fullName evidence="2">Uncharacterized protein</fullName>
    </submittedName>
</protein>
<evidence type="ECO:0000313" key="2">
    <source>
        <dbReference type="EMBL" id="KAL3830414.1"/>
    </source>
</evidence>
<keyword evidence="1" id="KW-0472">Membrane</keyword>
<gene>
    <name evidence="2" type="ORF">ACJIZ3_019216</name>
</gene>
<dbReference type="Proteomes" id="UP001634393">
    <property type="component" value="Unassembled WGS sequence"/>
</dbReference>
<accession>A0ABD3T0J6</accession>
<proteinExistence type="predicted"/>
<comment type="caution">
    <text evidence="2">The sequence shown here is derived from an EMBL/GenBank/DDBJ whole genome shotgun (WGS) entry which is preliminary data.</text>
</comment>
<dbReference type="EMBL" id="JBJXBP010000005">
    <property type="protein sequence ID" value="KAL3830414.1"/>
    <property type="molecule type" value="Genomic_DNA"/>
</dbReference>
<evidence type="ECO:0000313" key="3">
    <source>
        <dbReference type="Proteomes" id="UP001634393"/>
    </source>
</evidence>
<keyword evidence="1" id="KW-0812">Transmembrane</keyword>
<keyword evidence="3" id="KW-1185">Reference proteome</keyword>
<dbReference type="AlphaFoldDB" id="A0ABD3T0J6"/>
<organism evidence="2 3">
    <name type="scientific">Penstemon smallii</name>
    <dbReference type="NCBI Taxonomy" id="265156"/>
    <lineage>
        <taxon>Eukaryota</taxon>
        <taxon>Viridiplantae</taxon>
        <taxon>Streptophyta</taxon>
        <taxon>Embryophyta</taxon>
        <taxon>Tracheophyta</taxon>
        <taxon>Spermatophyta</taxon>
        <taxon>Magnoliopsida</taxon>
        <taxon>eudicotyledons</taxon>
        <taxon>Gunneridae</taxon>
        <taxon>Pentapetalae</taxon>
        <taxon>asterids</taxon>
        <taxon>lamiids</taxon>
        <taxon>Lamiales</taxon>
        <taxon>Plantaginaceae</taxon>
        <taxon>Cheloneae</taxon>
        <taxon>Penstemon</taxon>
    </lineage>
</organism>
<keyword evidence="1" id="KW-1133">Transmembrane helix</keyword>